<name>A0A5M5WU97_BACFG</name>
<accession>A0A5M5WU97</accession>
<dbReference type="Proteomes" id="UP000429838">
    <property type="component" value="Unassembled WGS sequence"/>
</dbReference>
<protein>
    <submittedName>
        <fullName evidence="2">TIGR04157 family glycosyltransferase</fullName>
    </submittedName>
</protein>
<dbReference type="Gene3D" id="3.40.50.2000">
    <property type="entry name" value="Glycogen Phosphorylase B"/>
    <property type="match status" value="2"/>
</dbReference>
<keyword evidence="2" id="KW-0808">Transferase</keyword>
<dbReference type="InterPro" id="IPR001296">
    <property type="entry name" value="Glyco_trans_1"/>
</dbReference>
<dbReference type="GO" id="GO:0016757">
    <property type="term" value="F:glycosyltransferase activity"/>
    <property type="evidence" value="ECO:0007669"/>
    <property type="project" value="InterPro"/>
</dbReference>
<dbReference type="EMBL" id="VWAQ01000021">
    <property type="protein sequence ID" value="KAA5205122.1"/>
    <property type="molecule type" value="Genomic_DNA"/>
</dbReference>
<gene>
    <name evidence="2" type="ORF">F2Z25_20005</name>
</gene>
<dbReference type="PANTHER" id="PTHR45947">
    <property type="entry name" value="SULFOQUINOVOSYL TRANSFERASE SQD2"/>
    <property type="match status" value="1"/>
</dbReference>
<evidence type="ECO:0000313" key="3">
    <source>
        <dbReference type="Proteomes" id="UP000429838"/>
    </source>
</evidence>
<evidence type="ECO:0000313" key="2">
    <source>
        <dbReference type="EMBL" id="KAA5205122.1"/>
    </source>
</evidence>
<dbReference type="Pfam" id="PF00534">
    <property type="entry name" value="Glycos_transf_1"/>
    <property type="match status" value="1"/>
</dbReference>
<comment type="caution">
    <text evidence="2">The sequence shown here is derived from an EMBL/GenBank/DDBJ whole genome shotgun (WGS) entry which is preliminary data.</text>
</comment>
<proteinExistence type="predicted"/>
<sequence length="415" mass="48183">MKIYIMKHLYIIDQCSSASLYGIGTYIQQIINIWRMDVCSALTIVKLESGTNVIEEGWSDGVRYLWFPSETEEEEMRHESYCLDLAESLRFCMNEEEDNIFLVNYLSHSELILNLKKIISSCRIIIVIHYVGWYTMKRRNGSYLECLLGKVSTDRDATEKIVYKEFVANKDFFLKADRVVCLSEHTYNLLRNVYGIVEQKIRLLYNGLVDEARILDIEQRKIQKGNLSFKVEDQIILYVGRLNQIKGVYYLINAFRKLLDCLPNVHLLVVGDGDYSAYLSECEGIWNHVTFTGRIRKEKLYQLYQISDIGVLPSLQEQCSYVAIEMMMHGIPLIGTASTGLEDMIQEGLNGYAISIEDVDAYPEVFIEKLKSSMVRILSLSIDEKNAMRQQSRNVYLKHYTLNVMQEGMKELEWI</sequence>
<organism evidence="2 3">
    <name type="scientific">Bacteroides fragilis</name>
    <dbReference type="NCBI Taxonomy" id="817"/>
    <lineage>
        <taxon>Bacteria</taxon>
        <taxon>Pseudomonadati</taxon>
        <taxon>Bacteroidota</taxon>
        <taxon>Bacteroidia</taxon>
        <taxon>Bacteroidales</taxon>
        <taxon>Bacteroidaceae</taxon>
        <taxon>Bacteroides</taxon>
    </lineage>
</organism>
<evidence type="ECO:0000259" key="1">
    <source>
        <dbReference type="Pfam" id="PF00534"/>
    </source>
</evidence>
<dbReference type="CDD" id="cd03801">
    <property type="entry name" value="GT4_PimA-like"/>
    <property type="match status" value="1"/>
</dbReference>
<reference evidence="2 3" key="1">
    <citation type="journal article" date="2019" name="Nat. Med.">
        <title>A library of human gut bacterial isolates paired with longitudinal multiomics data enables mechanistic microbiome research.</title>
        <authorList>
            <person name="Poyet M."/>
            <person name="Groussin M."/>
            <person name="Gibbons S.M."/>
            <person name="Avila-Pacheco J."/>
            <person name="Jiang X."/>
            <person name="Kearney S.M."/>
            <person name="Perrotta A.R."/>
            <person name="Berdy B."/>
            <person name="Zhao S."/>
            <person name="Lieberman T.D."/>
            <person name="Swanson P.K."/>
            <person name="Smith M."/>
            <person name="Roesemann S."/>
            <person name="Alexander J.E."/>
            <person name="Rich S.A."/>
            <person name="Livny J."/>
            <person name="Vlamakis H."/>
            <person name="Clish C."/>
            <person name="Bullock K."/>
            <person name="Deik A."/>
            <person name="Scott J."/>
            <person name="Pierce K.A."/>
            <person name="Xavier R.J."/>
            <person name="Alm E.J."/>
        </authorList>
    </citation>
    <scope>NUCLEOTIDE SEQUENCE [LARGE SCALE GENOMIC DNA]</scope>
    <source>
        <strain evidence="2 3">BIOML-A1</strain>
    </source>
</reference>
<dbReference type="InterPro" id="IPR050194">
    <property type="entry name" value="Glycosyltransferase_grp1"/>
</dbReference>
<dbReference type="PANTHER" id="PTHR45947:SF3">
    <property type="entry name" value="SULFOQUINOVOSYL TRANSFERASE SQD2"/>
    <property type="match status" value="1"/>
</dbReference>
<dbReference type="InterPro" id="IPR026419">
    <property type="entry name" value="Glyco_rSAM_CFB"/>
</dbReference>
<dbReference type="SUPFAM" id="SSF53756">
    <property type="entry name" value="UDP-Glycosyltransferase/glycogen phosphorylase"/>
    <property type="match status" value="1"/>
</dbReference>
<dbReference type="NCBIfam" id="TIGR04157">
    <property type="entry name" value="glyco_rSAM_CFB"/>
    <property type="match status" value="1"/>
</dbReference>
<feature type="domain" description="Glycosyl transferase family 1" evidence="1">
    <location>
        <begin position="221"/>
        <end position="372"/>
    </location>
</feature>
<dbReference type="AlphaFoldDB" id="A0A5M5WU97"/>